<keyword evidence="6 17" id="KW-0378">Hydrolase</keyword>
<keyword evidence="10" id="KW-0408">Iron</keyword>
<keyword evidence="8" id="KW-0269">Exonuclease</keyword>
<evidence type="ECO:0000256" key="5">
    <source>
        <dbReference type="ARBA" id="ARBA00022763"/>
    </source>
</evidence>
<evidence type="ECO:0000256" key="3">
    <source>
        <dbReference type="ARBA" id="ARBA00022723"/>
    </source>
</evidence>
<dbReference type="PANTHER" id="PTHR11472:SF34">
    <property type="entry name" value="REGULATOR OF TELOMERE ELONGATION HELICASE 1"/>
    <property type="match status" value="1"/>
</dbReference>
<keyword evidence="1" id="KW-0004">4Fe-4S</keyword>
<dbReference type="Gene3D" id="3.40.50.300">
    <property type="entry name" value="P-loop containing nucleotide triphosphate hydrolases"/>
    <property type="match status" value="2"/>
</dbReference>
<dbReference type="PANTHER" id="PTHR11472">
    <property type="entry name" value="DNA REPAIR DEAD HELICASE RAD3/XP-D SUBFAMILY MEMBER"/>
    <property type="match status" value="1"/>
</dbReference>
<dbReference type="Gene3D" id="3.90.320.10">
    <property type="match status" value="1"/>
</dbReference>
<evidence type="ECO:0000256" key="2">
    <source>
        <dbReference type="ARBA" id="ARBA00022722"/>
    </source>
</evidence>
<dbReference type="Pfam" id="PF12705">
    <property type="entry name" value="PDDEXK_1"/>
    <property type="match status" value="1"/>
</dbReference>
<keyword evidence="5" id="KW-0227">DNA damage</keyword>
<dbReference type="GO" id="GO:0003678">
    <property type="term" value="F:DNA helicase activity"/>
    <property type="evidence" value="ECO:0007669"/>
    <property type="project" value="UniProtKB-EC"/>
</dbReference>
<keyword evidence="12" id="KW-0238">DNA-binding</keyword>
<reference evidence="17 18" key="1">
    <citation type="submission" date="2023-06" db="EMBL/GenBank/DDBJ databases">
        <title>Paenibacillus polygonum sp. nov., an endophytic bacterium, isolated from Polygonum lapathifolium L. in Nanji Wetland National Nature Reserve, South of Poyang Lake, Jiangxi Province, China.</title>
        <authorList>
            <person name="Yu Z."/>
        </authorList>
    </citation>
    <scope>NUCLEOTIDE SEQUENCE [LARGE SCALE GENOMIC DNA]</scope>
    <source>
        <strain evidence="17 18">C31</strain>
    </source>
</reference>
<dbReference type="InterPro" id="IPR038726">
    <property type="entry name" value="PDDEXK_AddAB-type"/>
</dbReference>
<dbReference type="EMBL" id="CP127162">
    <property type="protein sequence ID" value="WIV19041.1"/>
    <property type="molecule type" value="Genomic_DNA"/>
</dbReference>
<proteinExistence type="inferred from homology"/>
<keyword evidence="2" id="KW-0540">Nuclease</keyword>
<keyword evidence="3" id="KW-0479">Metal-binding</keyword>
<evidence type="ECO:0000259" key="16">
    <source>
        <dbReference type="PROSITE" id="PS51193"/>
    </source>
</evidence>
<dbReference type="InterPro" id="IPR045028">
    <property type="entry name" value="DinG/Rad3-like"/>
</dbReference>
<dbReference type="RefSeq" id="WP_285744866.1">
    <property type="nucleotide sequence ID" value="NZ_CP127162.1"/>
</dbReference>
<evidence type="ECO:0000256" key="4">
    <source>
        <dbReference type="ARBA" id="ARBA00022741"/>
    </source>
</evidence>
<keyword evidence="14" id="KW-0413">Isomerase</keyword>
<organism evidence="17 18">
    <name type="scientific">Paenibacillus polygoni</name>
    <dbReference type="NCBI Taxonomy" id="3050112"/>
    <lineage>
        <taxon>Bacteria</taxon>
        <taxon>Bacillati</taxon>
        <taxon>Bacillota</taxon>
        <taxon>Bacilli</taxon>
        <taxon>Bacillales</taxon>
        <taxon>Paenibacillaceae</taxon>
        <taxon>Paenibacillus</taxon>
    </lineage>
</organism>
<evidence type="ECO:0000313" key="18">
    <source>
        <dbReference type="Proteomes" id="UP001236415"/>
    </source>
</evidence>
<dbReference type="InterPro" id="IPR014013">
    <property type="entry name" value="Helic_SF1/SF2_ATP-bd_DinG/Rad3"/>
</dbReference>
<evidence type="ECO:0000256" key="10">
    <source>
        <dbReference type="ARBA" id="ARBA00023004"/>
    </source>
</evidence>
<evidence type="ECO:0000256" key="11">
    <source>
        <dbReference type="ARBA" id="ARBA00023014"/>
    </source>
</evidence>
<keyword evidence="7 17" id="KW-0347">Helicase</keyword>
<dbReference type="PROSITE" id="PS51193">
    <property type="entry name" value="HELICASE_ATP_BIND_2"/>
    <property type="match status" value="1"/>
</dbReference>
<keyword evidence="4" id="KW-0547">Nucleotide-binding</keyword>
<sequence>MSYDISISVRPLVEYVYRSGSITGGFRTNATMHEGTRIHQSIQKTYAETDQKEVFLTTDIQHEELLFHIEGRCDGLIQLNGEWTIDEIKSTAAPLEDLGEGLQVHWAQGKMYAYMHAKAQNLPRMQVQLTYVRTGSGEQRKLLEAYTFEELEAYAHEVVAAYAPYADMLRIHEEERNASIEALPFPFPNYRAGQRKFAGAVFKTIQEGAGLMAKAPTGIGKTMSTLFPAVKAMGAKHISKIFYLTARTTTRATAEEAFARMQAQGLHVSSVTITAKDKICFKEEEACDAGKCSLCEGYYDRINGAVLDIMKNETIMTRPVIEQYARKHRVCPFEYSLDIAYAADAVVCDYNYIFDPRVSLKRLMEDQKKKTAVLVDEAHNLVDRGRNMFSAELVKSVFLGIKSEYKTANEGVSRAAGEVNSFLLAVKNNCNADGRIIQSELPEALIQKLEKFVETAEIELVTGTAASKVSEEAQEELLSTYFAAQNFIRMAKFYDERYLTYAEIIRSDFKIKIFCLDPSELLRQAGKGYRSIIHFSATLSPMNYYRDMLGAGEEDYTLSIPSPFSKDQLDVRLVPVSVRYNDRERSKQVIAKLIQQVAEERPHANLLVFFPSYAYMQEVYDAFTQEQGKGIDTVIQQSFMSEEERDAFLQAFQPHPERTRLAFAVLGGVFSEGVDLPGDRLNGVIVVGTGLPQISMENNMLKDYFNKTGRNGFNYAYVFPGMNKVLQAGGRLIRTEEDEGVLVLIDDRFTQEPYRSLLPEEWREYQLINPASLSQKP</sequence>
<keyword evidence="13" id="KW-0234">DNA repair</keyword>
<evidence type="ECO:0000256" key="7">
    <source>
        <dbReference type="ARBA" id="ARBA00022806"/>
    </source>
</evidence>
<dbReference type="Proteomes" id="UP001236415">
    <property type="component" value="Chromosome"/>
</dbReference>
<keyword evidence="9" id="KW-0067">ATP-binding</keyword>
<protein>
    <submittedName>
        <fullName evidence="17">ATP-dependent DNA helicase</fullName>
        <ecNumber evidence="17">3.6.4.12</ecNumber>
    </submittedName>
</protein>
<dbReference type="SMART" id="SM00491">
    <property type="entry name" value="HELICc2"/>
    <property type="match status" value="1"/>
</dbReference>
<evidence type="ECO:0000256" key="13">
    <source>
        <dbReference type="ARBA" id="ARBA00023204"/>
    </source>
</evidence>
<evidence type="ECO:0000256" key="12">
    <source>
        <dbReference type="ARBA" id="ARBA00023125"/>
    </source>
</evidence>
<evidence type="ECO:0000256" key="1">
    <source>
        <dbReference type="ARBA" id="ARBA00022485"/>
    </source>
</evidence>
<keyword evidence="18" id="KW-1185">Reference proteome</keyword>
<comment type="similarity">
    <text evidence="15">Belongs to the helicase family. DinG subfamily.</text>
</comment>
<keyword evidence="11" id="KW-0411">Iron-sulfur</keyword>
<dbReference type="Pfam" id="PF06733">
    <property type="entry name" value="DEAD_2"/>
    <property type="match status" value="1"/>
</dbReference>
<evidence type="ECO:0000256" key="9">
    <source>
        <dbReference type="ARBA" id="ARBA00022840"/>
    </source>
</evidence>
<dbReference type="GO" id="GO:0016787">
    <property type="term" value="F:hydrolase activity"/>
    <property type="evidence" value="ECO:0007669"/>
    <property type="project" value="UniProtKB-KW"/>
</dbReference>
<dbReference type="Pfam" id="PF13307">
    <property type="entry name" value="Helicase_C_2"/>
    <property type="match status" value="1"/>
</dbReference>
<gene>
    <name evidence="17" type="ORF">QPK24_22425</name>
</gene>
<dbReference type="SMART" id="SM00488">
    <property type="entry name" value="DEXDc2"/>
    <property type="match status" value="1"/>
</dbReference>
<name>A0ABY8X0N8_9BACL</name>
<dbReference type="InterPro" id="IPR010614">
    <property type="entry name" value="RAD3-like_helicase_DEAD"/>
</dbReference>
<evidence type="ECO:0000256" key="8">
    <source>
        <dbReference type="ARBA" id="ARBA00022839"/>
    </source>
</evidence>
<dbReference type="Gene3D" id="1.10.275.40">
    <property type="match status" value="1"/>
</dbReference>
<evidence type="ECO:0000313" key="17">
    <source>
        <dbReference type="EMBL" id="WIV19041.1"/>
    </source>
</evidence>
<feature type="domain" description="Helicase ATP-binding" evidence="16">
    <location>
        <begin position="180"/>
        <end position="462"/>
    </location>
</feature>
<dbReference type="Gene3D" id="1.10.30.20">
    <property type="entry name" value="Bacterial XPD DNA helicase, FeS cluster domain"/>
    <property type="match status" value="1"/>
</dbReference>
<evidence type="ECO:0000256" key="6">
    <source>
        <dbReference type="ARBA" id="ARBA00022801"/>
    </source>
</evidence>
<dbReference type="InterPro" id="IPR027417">
    <property type="entry name" value="P-loop_NTPase"/>
</dbReference>
<dbReference type="InterPro" id="IPR042493">
    <property type="entry name" value="XPD_DNA_FeS"/>
</dbReference>
<dbReference type="InterPro" id="IPR006554">
    <property type="entry name" value="Helicase-like_DEXD_c2"/>
</dbReference>
<dbReference type="InterPro" id="IPR006555">
    <property type="entry name" value="ATP-dep_Helicase_C"/>
</dbReference>
<dbReference type="SUPFAM" id="SSF52540">
    <property type="entry name" value="P-loop containing nucleoside triphosphate hydrolases"/>
    <property type="match status" value="2"/>
</dbReference>
<evidence type="ECO:0000256" key="15">
    <source>
        <dbReference type="ARBA" id="ARBA00038058"/>
    </source>
</evidence>
<accession>A0ABY8X0N8</accession>
<evidence type="ECO:0000256" key="14">
    <source>
        <dbReference type="ARBA" id="ARBA00023235"/>
    </source>
</evidence>
<dbReference type="InterPro" id="IPR011604">
    <property type="entry name" value="PDDEXK-like_dom_sf"/>
</dbReference>
<dbReference type="EC" id="3.6.4.12" evidence="17"/>